<dbReference type="OrthoDB" id="414698at2759"/>
<keyword evidence="3" id="KW-1185">Reference proteome</keyword>
<reference evidence="2 3" key="1">
    <citation type="submission" date="2018-08" db="EMBL/GenBank/DDBJ databases">
        <title>Draft genome of the lignicolous fungus Coniochaeta pulveracea.</title>
        <authorList>
            <person name="Borstlap C.J."/>
            <person name="De Witt R.N."/>
            <person name="Botha A."/>
            <person name="Volschenk H."/>
        </authorList>
    </citation>
    <scope>NUCLEOTIDE SEQUENCE [LARGE SCALE GENOMIC DNA]</scope>
    <source>
        <strain evidence="2 3">CAB683</strain>
    </source>
</reference>
<sequence>MDKERGLATFRYTQGAHEVDPPAGWEHYFGARPFYRFLNSEDGDAFEALRRVKQLPRGLTPEETLRLFQEKDKKISEDFKTMLREALDGVHKTIEEDPEIDAILGYSEGAMMAATILYEQNERWLKHNIPRRIKVAHATRQISIVQS</sequence>
<evidence type="ECO:0000313" key="2">
    <source>
        <dbReference type="EMBL" id="RKU43108.1"/>
    </source>
</evidence>
<accession>A0A420Y5E7</accession>
<dbReference type="AlphaFoldDB" id="A0A420Y5E7"/>
<proteinExistence type="predicted"/>
<dbReference type="InterPro" id="IPR005645">
    <property type="entry name" value="FSH-like_dom"/>
</dbReference>
<feature type="domain" description="Serine hydrolase" evidence="1">
    <location>
        <begin position="61"/>
        <end position="133"/>
    </location>
</feature>
<dbReference type="Pfam" id="PF03959">
    <property type="entry name" value="FSH1"/>
    <property type="match status" value="1"/>
</dbReference>
<comment type="caution">
    <text evidence="2">The sequence shown here is derived from an EMBL/GenBank/DDBJ whole genome shotgun (WGS) entry which is preliminary data.</text>
</comment>
<evidence type="ECO:0000259" key="1">
    <source>
        <dbReference type="Pfam" id="PF03959"/>
    </source>
</evidence>
<organism evidence="2 3">
    <name type="scientific">Coniochaeta pulveracea</name>
    <dbReference type="NCBI Taxonomy" id="177199"/>
    <lineage>
        <taxon>Eukaryota</taxon>
        <taxon>Fungi</taxon>
        <taxon>Dikarya</taxon>
        <taxon>Ascomycota</taxon>
        <taxon>Pezizomycotina</taxon>
        <taxon>Sordariomycetes</taxon>
        <taxon>Sordariomycetidae</taxon>
        <taxon>Coniochaetales</taxon>
        <taxon>Coniochaetaceae</taxon>
        <taxon>Coniochaeta</taxon>
    </lineage>
</organism>
<dbReference type="Gene3D" id="3.40.50.1820">
    <property type="entry name" value="alpha/beta hydrolase"/>
    <property type="match status" value="1"/>
</dbReference>
<protein>
    <recommendedName>
        <fullName evidence="1">Serine hydrolase domain-containing protein</fullName>
    </recommendedName>
</protein>
<dbReference type="InterPro" id="IPR029058">
    <property type="entry name" value="AB_hydrolase_fold"/>
</dbReference>
<dbReference type="Proteomes" id="UP000275385">
    <property type="component" value="Unassembled WGS sequence"/>
</dbReference>
<gene>
    <name evidence="2" type="ORF">DL546_004546</name>
</gene>
<dbReference type="EMBL" id="QVQW01000047">
    <property type="protein sequence ID" value="RKU43108.1"/>
    <property type="molecule type" value="Genomic_DNA"/>
</dbReference>
<evidence type="ECO:0000313" key="3">
    <source>
        <dbReference type="Proteomes" id="UP000275385"/>
    </source>
</evidence>
<name>A0A420Y5E7_9PEZI</name>